<organism evidence="2 3">
    <name type="scientific">Cinchona calisaya</name>
    <dbReference type="NCBI Taxonomy" id="153742"/>
    <lineage>
        <taxon>Eukaryota</taxon>
        <taxon>Viridiplantae</taxon>
        <taxon>Streptophyta</taxon>
        <taxon>Embryophyta</taxon>
        <taxon>Tracheophyta</taxon>
        <taxon>Spermatophyta</taxon>
        <taxon>Magnoliopsida</taxon>
        <taxon>eudicotyledons</taxon>
        <taxon>Gunneridae</taxon>
        <taxon>Pentapetalae</taxon>
        <taxon>asterids</taxon>
        <taxon>lamiids</taxon>
        <taxon>Gentianales</taxon>
        <taxon>Rubiaceae</taxon>
        <taxon>Cinchonoideae</taxon>
        <taxon>Cinchoneae</taxon>
        <taxon>Cinchona</taxon>
    </lineage>
</organism>
<gene>
    <name evidence="2" type="ORF">ACH5RR_023017</name>
</gene>
<keyword evidence="1" id="KW-0812">Transmembrane</keyword>
<evidence type="ECO:0000313" key="3">
    <source>
        <dbReference type="Proteomes" id="UP001630127"/>
    </source>
</evidence>
<evidence type="ECO:0000313" key="2">
    <source>
        <dbReference type="EMBL" id="KAL3516115.1"/>
    </source>
</evidence>
<evidence type="ECO:0000256" key="1">
    <source>
        <dbReference type="SAM" id="Phobius"/>
    </source>
</evidence>
<comment type="caution">
    <text evidence="2">The sequence shown here is derived from an EMBL/GenBank/DDBJ whole genome shotgun (WGS) entry which is preliminary data.</text>
</comment>
<dbReference type="EMBL" id="JBJUIK010000010">
    <property type="protein sequence ID" value="KAL3516115.1"/>
    <property type="molecule type" value="Genomic_DNA"/>
</dbReference>
<reference evidence="2 3" key="1">
    <citation type="submission" date="2024-11" db="EMBL/GenBank/DDBJ databases">
        <title>A near-complete genome assembly of Cinchona calisaya.</title>
        <authorList>
            <person name="Lian D.C."/>
            <person name="Zhao X.W."/>
            <person name="Wei L."/>
        </authorList>
    </citation>
    <scope>NUCLEOTIDE SEQUENCE [LARGE SCALE GENOMIC DNA]</scope>
    <source>
        <tissue evidence="2">Nenye</tissue>
    </source>
</reference>
<proteinExistence type="predicted"/>
<feature type="transmembrane region" description="Helical" evidence="1">
    <location>
        <begin position="68"/>
        <end position="89"/>
    </location>
</feature>
<dbReference type="Proteomes" id="UP001630127">
    <property type="component" value="Unassembled WGS sequence"/>
</dbReference>
<name>A0ABD2ZCS0_9GENT</name>
<dbReference type="AlphaFoldDB" id="A0ABD2ZCS0"/>
<sequence length="208" mass="24209">MVDSKAQGKTSSSFPFIPPDQMVLPCPILAFRGDKHLKALKYREVMVFLPIPGVKNTILRPWPRLKELIAPFYSFGLLNMTYFLGYGLPSDPFRRTRTRTRSRLRIPISLKKYEGSSNEWPVIPNESSPSIHSKTVITKIIPLQHLRYWRGRILREMSQFKIHRHLTMARMEIELQGVPQSVWHERRVEPIVVPDGNKYVFKGQVSLD</sequence>
<keyword evidence="3" id="KW-1185">Reference proteome</keyword>
<keyword evidence="1" id="KW-1133">Transmembrane helix</keyword>
<keyword evidence="1" id="KW-0472">Membrane</keyword>
<protein>
    <submittedName>
        <fullName evidence="2">Uncharacterized protein</fullName>
    </submittedName>
</protein>
<accession>A0ABD2ZCS0</accession>